<dbReference type="InterPro" id="IPR045975">
    <property type="entry name" value="DUF5931"/>
</dbReference>
<feature type="transmembrane region" description="Helical" evidence="5">
    <location>
        <begin position="63"/>
        <end position="82"/>
    </location>
</feature>
<sequence length="422" mass="43124">MGIEGPFWRAIAVFRIASVVYAAVLLLRAGGYEHPVAGWFVIAVMAAWTAVTAAAYPSARAWPLLLADLAVTVACLLTTPFVQDEPAVIAGAMPITATWVAGPVLAWGVSRGRRAAAVAAAIMSAADLWLRGAHGVDLASLPVNGAVLLFLAGVVVGHVAQLAREAGELMRRAAQLEAAGRERERLARGIHDSVLQVLALVQRKGAEIGGEAAELGRLAGEQESALRALVQAPAASGGSVVSSGPVVSGGSVASGGFAVQDRPAPARRGLFRGGPDGSGEGGPADRVDIRDLLRPYGDARVTVSAPATPLFLPAGTAREVGAAVGAALDNVSRHCAEGTRAWVFAEQDGEAVTVSVRDEGPGIPDGRLEQAAADGRMGVARSIRGRIADLGGTVVITSSRTGTEVELSVPATPAGAGRRRRV</sequence>
<feature type="transmembrane region" description="Helical" evidence="5">
    <location>
        <begin position="36"/>
        <end position="56"/>
    </location>
</feature>
<comment type="caution">
    <text evidence="8">The sequence shown here is derived from an EMBL/GenBank/DDBJ whole genome shotgun (WGS) entry which is preliminary data.</text>
</comment>
<dbReference type="InterPro" id="IPR036890">
    <property type="entry name" value="HATPase_C_sf"/>
</dbReference>
<feature type="domain" description="Histidine kinase/HSP90-like ATPase" evidence="6">
    <location>
        <begin position="320"/>
        <end position="412"/>
    </location>
</feature>
<proteinExistence type="predicted"/>
<evidence type="ECO:0000259" key="7">
    <source>
        <dbReference type="Pfam" id="PF19354"/>
    </source>
</evidence>
<feature type="transmembrane region" description="Helical" evidence="5">
    <location>
        <begin position="145"/>
        <end position="163"/>
    </location>
</feature>
<dbReference type="AlphaFoldDB" id="A0A8J3UG61"/>
<reference evidence="8" key="1">
    <citation type="submission" date="2021-01" db="EMBL/GenBank/DDBJ databases">
        <title>Whole genome shotgun sequence of Planotetraspora silvatica NBRC 100141.</title>
        <authorList>
            <person name="Komaki H."/>
            <person name="Tamura T."/>
        </authorList>
    </citation>
    <scope>NUCLEOTIDE SEQUENCE</scope>
    <source>
        <strain evidence="8">NBRC 100141</strain>
    </source>
</reference>
<feature type="transmembrane region" description="Helical" evidence="5">
    <location>
        <begin position="12"/>
        <end position="30"/>
    </location>
</feature>
<keyword evidence="2 8" id="KW-0418">Kinase</keyword>
<keyword evidence="1" id="KW-0808">Transferase</keyword>
<evidence type="ECO:0000313" key="9">
    <source>
        <dbReference type="Proteomes" id="UP000644610"/>
    </source>
</evidence>
<feature type="domain" description="DUF5931" evidence="7">
    <location>
        <begin position="1"/>
        <end position="166"/>
    </location>
</feature>
<dbReference type="NCBIfam" id="NF047322">
    <property type="entry name" value="HK_morpho_MacS"/>
    <property type="match status" value="1"/>
</dbReference>
<accession>A0A8J3UG61</accession>
<dbReference type="Pfam" id="PF19354">
    <property type="entry name" value="DUF5931"/>
    <property type="match status" value="1"/>
</dbReference>
<dbReference type="Pfam" id="PF02518">
    <property type="entry name" value="HATPase_c"/>
    <property type="match status" value="1"/>
</dbReference>
<dbReference type="Gene3D" id="3.30.565.10">
    <property type="entry name" value="Histidine kinase-like ATPase, C-terminal domain"/>
    <property type="match status" value="1"/>
</dbReference>
<feature type="transmembrane region" description="Helical" evidence="5">
    <location>
        <begin position="88"/>
        <end position="108"/>
    </location>
</feature>
<keyword evidence="9" id="KW-1185">Reference proteome</keyword>
<evidence type="ECO:0000313" key="8">
    <source>
        <dbReference type="EMBL" id="GII43871.1"/>
    </source>
</evidence>
<dbReference type="GO" id="GO:0016301">
    <property type="term" value="F:kinase activity"/>
    <property type="evidence" value="ECO:0007669"/>
    <property type="project" value="UniProtKB-KW"/>
</dbReference>
<dbReference type="SUPFAM" id="SSF55874">
    <property type="entry name" value="ATPase domain of HSP90 chaperone/DNA topoisomerase II/histidine kinase"/>
    <property type="match status" value="1"/>
</dbReference>
<name>A0A8J3UG61_9ACTN</name>
<evidence type="ECO:0000256" key="4">
    <source>
        <dbReference type="SAM" id="MobiDB-lite"/>
    </source>
</evidence>
<dbReference type="GO" id="GO:0000160">
    <property type="term" value="P:phosphorelay signal transduction system"/>
    <property type="evidence" value="ECO:0007669"/>
    <property type="project" value="UniProtKB-KW"/>
</dbReference>
<dbReference type="RefSeq" id="WP_203970935.1">
    <property type="nucleotide sequence ID" value="NZ_BAAAKY010000005.1"/>
</dbReference>
<keyword evidence="5" id="KW-0472">Membrane</keyword>
<dbReference type="InterPro" id="IPR050482">
    <property type="entry name" value="Sensor_HK_TwoCompSys"/>
</dbReference>
<feature type="region of interest" description="Disordered" evidence="4">
    <location>
        <begin position="264"/>
        <end position="287"/>
    </location>
</feature>
<evidence type="ECO:0000256" key="5">
    <source>
        <dbReference type="SAM" id="Phobius"/>
    </source>
</evidence>
<keyword evidence="3" id="KW-0902">Two-component regulatory system</keyword>
<dbReference type="Proteomes" id="UP000644610">
    <property type="component" value="Unassembled WGS sequence"/>
</dbReference>
<keyword evidence="5" id="KW-0812">Transmembrane</keyword>
<dbReference type="PANTHER" id="PTHR24421:SF61">
    <property type="entry name" value="OXYGEN SENSOR HISTIDINE KINASE NREB"/>
    <property type="match status" value="1"/>
</dbReference>
<feature type="compositionally biased region" description="Gly residues" evidence="4">
    <location>
        <begin position="271"/>
        <end position="282"/>
    </location>
</feature>
<evidence type="ECO:0000256" key="2">
    <source>
        <dbReference type="ARBA" id="ARBA00022777"/>
    </source>
</evidence>
<dbReference type="PANTHER" id="PTHR24421">
    <property type="entry name" value="NITRATE/NITRITE SENSOR PROTEIN NARX-RELATED"/>
    <property type="match status" value="1"/>
</dbReference>
<dbReference type="InterPro" id="IPR003594">
    <property type="entry name" value="HATPase_dom"/>
</dbReference>
<dbReference type="EMBL" id="BOOQ01000002">
    <property type="protein sequence ID" value="GII43871.1"/>
    <property type="molecule type" value="Genomic_DNA"/>
</dbReference>
<protein>
    <submittedName>
        <fullName evidence="8">Histidine kinase</fullName>
    </submittedName>
</protein>
<gene>
    <name evidence="8" type="ORF">Psi02_02950</name>
</gene>
<evidence type="ECO:0000256" key="1">
    <source>
        <dbReference type="ARBA" id="ARBA00022679"/>
    </source>
</evidence>
<evidence type="ECO:0000259" key="6">
    <source>
        <dbReference type="Pfam" id="PF02518"/>
    </source>
</evidence>
<evidence type="ECO:0000256" key="3">
    <source>
        <dbReference type="ARBA" id="ARBA00023012"/>
    </source>
</evidence>
<keyword evidence="5" id="KW-1133">Transmembrane helix</keyword>
<organism evidence="8 9">
    <name type="scientific">Planotetraspora silvatica</name>
    <dbReference type="NCBI Taxonomy" id="234614"/>
    <lineage>
        <taxon>Bacteria</taxon>
        <taxon>Bacillati</taxon>
        <taxon>Actinomycetota</taxon>
        <taxon>Actinomycetes</taxon>
        <taxon>Streptosporangiales</taxon>
        <taxon>Streptosporangiaceae</taxon>
        <taxon>Planotetraspora</taxon>
    </lineage>
</organism>